<evidence type="ECO:0000256" key="4">
    <source>
        <dbReference type="ARBA" id="ARBA00022670"/>
    </source>
</evidence>
<organism evidence="9 10">
    <name type="scientific">Roseiconus nitratireducens</name>
    <dbReference type="NCBI Taxonomy" id="2605748"/>
    <lineage>
        <taxon>Bacteria</taxon>
        <taxon>Pseudomonadati</taxon>
        <taxon>Planctomycetota</taxon>
        <taxon>Planctomycetia</taxon>
        <taxon>Pirellulales</taxon>
        <taxon>Pirellulaceae</taxon>
        <taxon>Roseiconus</taxon>
    </lineage>
</organism>
<protein>
    <recommendedName>
        <fullName evidence="2">Pyrrolidone-carboxylate peptidase</fullName>
    </recommendedName>
    <alternativeName>
        <fullName evidence="7">5-oxoprolyl-peptidase</fullName>
    </alternativeName>
    <alternativeName>
        <fullName evidence="8">Pyroglutamyl-peptidase I</fullName>
    </alternativeName>
</protein>
<dbReference type="InterPro" id="IPR000816">
    <property type="entry name" value="Peptidase_C15"/>
</dbReference>
<accession>A0A5M6DG48</accession>
<dbReference type="PANTHER" id="PTHR23402:SF1">
    <property type="entry name" value="PYROGLUTAMYL-PEPTIDASE I"/>
    <property type="match status" value="1"/>
</dbReference>
<dbReference type="InterPro" id="IPR036440">
    <property type="entry name" value="Peptidase_C15-like_sf"/>
</dbReference>
<keyword evidence="10" id="KW-1185">Reference proteome</keyword>
<dbReference type="PIRSF" id="PIRSF015592">
    <property type="entry name" value="Prld-crbxl_pptds"/>
    <property type="match status" value="1"/>
</dbReference>
<dbReference type="Gene3D" id="3.40.630.20">
    <property type="entry name" value="Peptidase C15, pyroglutamyl peptidase I-like"/>
    <property type="match status" value="1"/>
</dbReference>
<evidence type="ECO:0000256" key="8">
    <source>
        <dbReference type="ARBA" id="ARBA00031559"/>
    </source>
</evidence>
<keyword evidence="3" id="KW-0963">Cytoplasm</keyword>
<dbReference type="GO" id="GO:0005829">
    <property type="term" value="C:cytosol"/>
    <property type="evidence" value="ECO:0007669"/>
    <property type="project" value="InterPro"/>
</dbReference>
<comment type="caution">
    <text evidence="9">The sequence shown here is derived from an EMBL/GenBank/DDBJ whole genome shotgun (WGS) entry which is preliminary data.</text>
</comment>
<proteinExistence type="inferred from homology"/>
<gene>
    <name evidence="9" type="ORF">FYK55_06385</name>
</gene>
<evidence type="ECO:0000256" key="5">
    <source>
        <dbReference type="ARBA" id="ARBA00022801"/>
    </source>
</evidence>
<dbReference type="Proteomes" id="UP000324479">
    <property type="component" value="Unassembled WGS sequence"/>
</dbReference>
<name>A0A5M6DG48_9BACT</name>
<keyword evidence="6" id="KW-0788">Thiol protease</keyword>
<keyword evidence="4" id="KW-0645">Protease</keyword>
<evidence type="ECO:0000313" key="10">
    <source>
        <dbReference type="Proteomes" id="UP000324479"/>
    </source>
</evidence>
<evidence type="ECO:0000256" key="2">
    <source>
        <dbReference type="ARBA" id="ARBA00019191"/>
    </source>
</evidence>
<sequence>MTRVLLTAFEPYDRWDDNSSWLAVIDFTSWYEGNLEITTRRYPVDLGRTQRQLELDLQQDFDFAIHLGQSPGSPLIKLESVGLNLRTDGEPLISDGPTAYRSPTDLHDCLGRLLEAGIPAEVSHHAGTYLCNATLYLSQHYSEMMGRKTRSVFMHLPLTPAQVARERLAMSSMSTPMQSAAIALVAEGLAAHDA</sequence>
<dbReference type="AlphaFoldDB" id="A0A5M6DG48"/>
<evidence type="ECO:0000256" key="7">
    <source>
        <dbReference type="ARBA" id="ARBA00030836"/>
    </source>
</evidence>
<evidence type="ECO:0000256" key="3">
    <source>
        <dbReference type="ARBA" id="ARBA00022490"/>
    </source>
</evidence>
<dbReference type="Pfam" id="PF01470">
    <property type="entry name" value="Peptidase_C15"/>
    <property type="match status" value="1"/>
</dbReference>
<comment type="similarity">
    <text evidence="1">Belongs to the peptidase C15 family.</text>
</comment>
<dbReference type="PRINTS" id="PR00706">
    <property type="entry name" value="PYROGLUPTASE"/>
</dbReference>
<evidence type="ECO:0000313" key="9">
    <source>
        <dbReference type="EMBL" id="KAA5545280.1"/>
    </source>
</evidence>
<dbReference type="EMBL" id="VWOX01000003">
    <property type="protein sequence ID" value="KAA5545280.1"/>
    <property type="molecule type" value="Genomic_DNA"/>
</dbReference>
<reference evidence="9 10" key="1">
    <citation type="submission" date="2019-08" db="EMBL/GenBank/DDBJ databases">
        <authorList>
            <person name="Dhanesh K."/>
            <person name="Kumar G."/>
            <person name="Sasikala C."/>
            <person name="Venkata Ramana C."/>
        </authorList>
    </citation>
    <scope>NUCLEOTIDE SEQUENCE [LARGE SCALE GENOMIC DNA]</scope>
    <source>
        <strain evidence="9 10">JC645</strain>
    </source>
</reference>
<keyword evidence="5" id="KW-0378">Hydrolase</keyword>
<evidence type="ECO:0000256" key="6">
    <source>
        <dbReference type="ARBA" id="ARBA00022807"/>
    </source>
</evidence>
<dbReference type="SUPFAM" id="SSF53182">
    <property type="entry name" value="Pyrrolidone carboxyl peptidase (pyroglutamate aminopeptidase)"/>
    <property type="match status" value="1"/>
</dbReference>
<dbReference type="InterPro" id="IPR016125">
    <property type="entry name" value="Peptidase_C15-like"/>
</dbReference>
<evidence type="ECO:0000256" key="1">
    <source>
        <dbReference type="ARBA" id="ARBA00006641"/>
    </source>
</evidence>
<dbReference type="GO" id="GO:0016920">
    <property type="term" value="F:pyroglutamyl-peptidase activity"/>
    <property type="evidence" value="ECO:0007669"/>
    <property type="project" value="InterPro"/>
</dbReference>
<dbReference type="PANTHER" id="PTHR23402">
    <property type="entry name" value="PROTEASE FAMILY C15 PYROGLUTAMYL-PEPTIDASE I-RELATED"/>
    <property type="match status" value="1"/>
</dbReference>
<dbReference type="GO" id="GO:0006508">
    <property type="term" value="P:proteolysis"/>
    <property type="evidence" value="ECO:0007669"/>
    <property type="project" value="UniProtKB-KW"/>
</dbReference>
<dbReference type="RefSeq" id="WP_150075551.1">
    <property type="nucleotide sequence ID" value="NZ_VWOX01000003.1"/>
</dbReference>